<keyword evidence="2" id="KW-1185">Reference proteome</keyword>
<dbReference type="RefSeq" id="XP_056505555.1">
    <property type="nucleotide sequence ID" value="XM_056639798.1"/>
</dbReference>
<name>A0A9W9PDS2_PENCI</name>
<proteinExistence type="predicted"/>
<reference evidence="1" key="1">
    <citation type="submission" date="2022-11" db="EMBL/GenBank/DDBJ databases">
        <authorList>
            <person name="Petersen C."/>
        </authorList>
    </citation>
    <scope>NUCLEOTIDE SEQUENCE</scope>
    <source>
        <strain evidence="1">IBT 23319</strain>
    </source>
</reference>
<gene>
    <name evidence="1" type="ORF">N7469_000878</name>
</gene>
<comment type="caution">
    <text evidence="1">The sequence shown here is derived from an EMBL/GenBank/DDBJ whole genome shotgun (WGS) entry which is preliminary data.</text>
</comment>
<evidence type="ECO:0000313" key="2">
    <source>
        <dbReference type="Proteomes" id="UP001147733"/>
    </source>
</evidence>
<sequence>MSNHCLLTAPDRVTADLFYRGVQENMKIEGVSEFTNLDRHSPQLWVFGATNDSHLRQLLEAIHRGDPKVSGLDHLKRIRGKVFLHLIGNYATNHWPILPSLEHAVEHVDRMACFIRNKSKHHEYWYASEGVIKVSTEKRSRFLLEFAKKPDSKRDLVLIDKDSVKLSLIRNDNTVPINKGRDGFLQTDNYPATRFIFDFGELSSGIELGTGMLRGKDALEGFGADHSVECLKWVGENEFGSSTAWEPSK</sequence>
<dbReference type="EMBL" id="JAPQKT010000001">
    <property type="protein sequence ID" value="KAJ5242551.1"/>
    <property type="molecule type" value="Genomic_DNA"/>
</dbReference>
<organism evidence="1 2">
    <name type="scientific">Penicillium citrinum</name>
    <dbReference type="NCBI Taxonomy" id="5077"/>
    <lineage>
        <taxon>Eukaryota</taxon>
        <taxon>Fungi</taxon>
        <taxon>Dikarya</taxon>
        <taxon>Ascomycota</taxon>
        <taxon>Pezizomycotina</taxon>
        <taxon>Eurotiomycetes</taxon>
        <taxon>Eurotiomycetidae</taxon>
        <taxon>Eurotiales</taxon>
        <taxon>Aspergillaceae</taxon>
        <taxon>Penicillium</taxon>
    </lineage>
</organism>
<dbReference type="GeneID" id="81378965"/>
<dbReference type="Proteomes" id="UP001147733">
    <property type="component" value="Unassembled WGS sequence"/>
</dbReference>
<protein>
    <submittedName>
        <fullName evidence="1">Uncharacterized protein</fullName>
    </submittedName>
</protein>
<evidence type="ECO:0000313" key="1">
    <source>
        <dbReference type="EMBL" id="KAJ5242551.1"/>
    </source>
</evidence>
<accession>A0A9W9PDS2</accession>
<reference evidence="1" key="2">
    <citation type="journal article" date="2023" name="IMA Fungus">
        <title>Comparative genomic study of the Penicillium genus elucidates a diverse pangenome and 15 lateral gene transfer events.</title>
        <authorList>
            <person name="Petersen C."/>
            <person name="Sorensen T."/>
            <person name="Nielsen M.R."/>
            <person name="Sondergaard T.E."/>
            <person name="Sorensen J.L."/>
            <person name="Fitzpatrick D.A."/>
            <person name="Frisvad J.C."/>
            <person name="Nielsen K.L."/>
        </authorList>
    </citation>
    <scope>NUCLEOTIDE SEQUENCE</scope>
    <source>
        <strain evidence="1">IBT 23319</strain>
    </source>
</reference>
<dbReference type="AlphaFoldDB" id="A0A9W9PDS2"/>
<dbReference type="OrthoDB" id="4358442at2759"/>